<feature type="transmembrane region" description="Helical" evidence="8">
    <location>
        <begin position="113"/>
        <end position="140"/>
    </location>
</feature>
<protein>
    <submittedName>
        <fullName evidence="9">Exosortase family protein XrtF</fullName>
    </submittedName>
</protein>
<comment type="subcellular location">
    <subcellularLocation>
        <location evidence="1">Cell membrane</location>
        <topology evidence="1">Multi-pass membrane protein</topology>
    </subcellularLocation>
</comment>
<dbReference type="EMBL" id="JBHTMY010000003">
    <property type="protein sequence ID" value="MFD1315461.1"/>
    <property type="molecule type" value="Genomic_DNA"/>
</dbReference>
<evidence type="ECO:0000313" key="9">
    <source>
        <dbReference type="EMBL" id="MFD1315461.1"/>
    </source>
</evidence>
<accession>A0ABW3Y2W0</accession>
<dbReference type="NCBIfam" id="TIGR04128">
    <property type="entry name" value="exoso_Fjoh_1448"/>
    <property type="match status" value="1"/>
</dbReference>
<evidence type="ECO:0000256" key="8">
    <source>
        <dbReference type="SAM" id="Phobius"/>
    </source>
</evidence>
<evidence type="ECO:0000256" key="1">
    <source>
        <dbReference type="ARBA" id="ARBA00004651"/>
    </source>
</evidence>
<feature type="transmembrane region" description="Helical" evidence="8">
    <location>
        <begin position="152"/>
        <end position="174"/>
    </location>
</feature>
<feature type="transmembrane region" description="Helical" evidence="8">
    <location>
        <begin position="83"/>
        <end position="106"/>
    </location>
</feature>
<evidence type="ECO:0000256" key="3">
    <source>
        <dbReference type="ARBA" id="ARBA00022670"/>
    </source>
</evidence>
<dbReference type="RefSeq" id="WP_377177664.1">
    <property type="nucleotide sequence ID" value="NZ_JBHTMY010000003.1"/>
</dbReference>
<comment type="caution">
    <text evidence="9">The sequence shown here is derived from an EMBL/GenBank/DDBJ whole genome shotgun (WGS) entry which is preliminary data.</text>
</comment>
<evidence type="ECO:0000256" key="4">
    <source>
        <dbReference type="ARBA" id="ARBA00022692"/>
    </source>
</evidence>
<dbReference type="Pfam" id="PF09721">
    <property type="entry name" value="Exosortase_EpsH"/>
    <property type="match status" value="1"/>
</dbReference>
<dbReference type="Proteomes" id="UP001597201">
    <property type="component" value="Unassembled WGS sequence"/>
</dbReference>
<name>A0ABW3Y2W0_9FLAO</name>
<organism evidence="9 10">
    <name type="scientific">Namhaeicola litoreus</name>
    <dbReference type="NCBI Taxonomy" id="1052145"/>
    <lineage>
        <taxon>Bacteria</taxon>
        <taxon>Pseudomonadati</taxon>
        <taxon>Bacteroidota</taxon>
        <taxon>Flavobacteriia</taxon>
        <taxon>Flavobacteriales</taxon>
        <taxon>Flavobacteriaceae</taxon>
        <taxon>Namhaeicola</taxon>
    </lineage>
</organism>
<feature type="transmembrane region" description="Helical" evidence="8">
    <location>
        <begin position="7"/>
        <end position="28"/>
    </location>
</feature>
<keyword evidence="3" id="KW-0645">Protease</keyword>
<keyword evidence="2" id="KW-1003">Cell membrane</keyword>
<keyword evidence="5" id="KW-0378">Hydrolase</keyword>
<keyword evidence="7 8" id="KW-0472">Membrane</keyword>
<dbReference type="InterPro" id="IPR026392">
    <property type="entry name" value="Exo/Archaeosortase_dom"/>
</dbReference>
<proteinExistence type="predicted"/>
<evidence type="ECO:0000256" key="6">
    <source>
        <dbReference type="ARBA" id="ARBA00022989"/>
    </source>
</evidence>
<keyword evidence="10" id="KW-1185">Reference proteome</keyword>
<evidence type="ECO:0000256" key="2">
    <source>
        <dbReference type="ARBA" id="ARBA00022475"/>
    </source>
</evidence>
<reference evidence="10" key="1">
    <citation type="journal article" date="2019" name="Int. J. Syst. Evol. Microbiol.">
        <title>The Global Catalogue of Microorganisms (GCM) 10K type strain sequencing project: providing services to taxonomists for standard genome sequencing and annotation.</title>
        <authorList>
            <consortium name="The Broad Institute Genomics Platform"/>
            <consortium name="The Broad Institute Genome Sequencing Center for Infectious Disease"/>
            <person name="Wu L."/>
            <person name="Ma J."/>
        </authorList>
    </citation>
    <scope>NUCLEOTIDE SEQUENCE [LARGE SCALE GENOMIC DNA]</scope>
    <source>
        <strain evidence="10">CCUG 61485</strain>
    </source>
</reference>
<dbReference type="InterPro" id="IPR019127">
    <property type="entry name" value="Exosortase"/>
</dbReference>
<evidence type="ECO:0000256" key="7">
    <source>
        <dbReference type="ARBA" id="ARBA00023136"/>
    </source>
</evidence>
<gene>
    <name evidence="9" type="primary">xrtF</name>
    <name evidence="9" type="ORF">ACFQ39_07515</name>
</gene>
<evidence type="ECO:0000313" key="10">
    <source>
        <dbReference type="Proteomes" id="UP001597201"/>
    </source>
</evidence>
<evidence type="ECO:0000256" key="5">
    <source>
        <dbReference type="ARBA" id="ARBA00022801"/>
    </source>
</evidence>
<keyword evidence="4 8" id="KW-0812">Transmembrane</keyword>
<sequence length="185" mass="21465">MSKNKTIIIFLIKFFVTYFLLTGMYSFYLSKTQKSAGIFSCAPITRQVADHVSVAAEIFGFSSSVEQNIDELSIAFRLNGQHVINVVEGCNSVSIIILFLAFIIAFKGSVKDTFFYGLFGAVTIYLVNVMRIFLIAVLYQRFPEYRTFWHDLMFPAIIYGYIFLLWVVWVKYFSHYKELKNEQKN</sequence>
<dbReference type="NCBIfam" id="TIGR04178">
    <property type="entry name" value="exo_archaeo"/>
    <property type="match status" value="1"/>
</dbReference>
<dbReference type="InterPro" id="IPR026323">
    <property type="entry name" value="Exosortase-related_prot_XrtF"/>
</dbReference>
<keyword evidence="6 8" id="KW-1133">Transmembrane helix</keyword>